<dbReference type="Pfam" id="PF00312">
    <property type="entry name" value="Ribosomal_S15"/>
    <property type="match status" value="1"/>
</dbReference>
<keyword evidence="7" id="KW-1185">Reference proteome</keyword>
<dbReference type="InterPro" id="IPR009068">
    <property type="entry name" value="uS15_NS1_RNA-bd_sf"/>
</dbReference>
<evidence type="ECO:0000256" key="2">
    <source>
        <dbReference type="ARBA" id="ARBA00023274"/>
    </source>
</evidence>
<keyword evidence="1 3" id="KW-0689">Ribosomal protein</keyword>
<dbReference type="Gene3D" id="6.10.250.3130">
    <property type="match status" value="1"/>
</dbReference>
<dbReference type="GO" id="GO:0005840">
    <property type="term" value="C:ribosome"/>
    <property type="evidence" value="ECO:0007669"/>
    <property type="project" value="UniProtKB-KW"/>
</dbReference>
<comment type="subunit">
    <text evidence="3">Part of the 30S ribosomal subunit. Forms a bridge to the 50S subunit in the 70S ribosome, contacting the 23S rRNA.</text>
</comment>
<accession>A0ABQ4J9W6</accession>
<keyword evidence="2 3" id="KW-0687">Ribonucleoprotein</keyword>
<proteinExistence type="inferred from homology"/>
<dbReference type="InterPro" id="IPR005290">
    <property type="entry name" value="Ribosomal_uS15_bac-type"/>
</dbReference>
<organism evidence="6 7">
    <name type="scientific">Micromonospora qiuiae</name>
    <dbReference type="NCBI Taxonomy" id="502268"/>
    <lineage>
        <taxon>Bacteria</taxon>
        <taxon>Bacillati</taxon>
        <taxon>Actinomycetota</taxon>
        <taxon>Actinomycetes</taxon>
        <taxon>Micromonosporales</taxon>
        <taxon>Micromonosporaceae</taxon>
        <taxon>Micromonospora</taxon>
    </lineage>
</organism>
<evidence type="ECO:0000256" key="3">
    <source>
        <dbReference type="HAMAP-Rule" id="MF_01343"/>
    </source>
</evidence>
<dbReference type="NCBIfam" id="TIGR00952">
    <property type="entry name" value="S15_bact"/>
    <property type="match status" value="1"/>
</dbReference>
<dbReference type="RefSeq" id="WP_204034479.1">
    <property type="nucleotide sequence ID" value="NZ_BOPC01000025.1"/>
</dbReference>
<keyword evidence="3 5" id="KW-0699">rRNA-binding</keyword>
<dbReference type="CDD" id="cd00353">
    <property type="entry name" value="Ribosomal_S15p_S13e"/>
    <property type="match status" value="1"/>
</dbReference>
<dbReference type="SMART" id="SM01387">
    <property type="entry name" value="Ribosomal_S15"/>
    <property type="match status" value="1"/>
</dbReference>
<dbReference type="EMBL" id="BOPC01000025">
    <property type="protein sequence ID" value="GIJ26882.1"/>
    <property type="molecule type" value="Genomic_DNA"/>
</dbReference>
<protein>
    <recommendedName>
        <fullName evidence="3">Small ribosomal subunit protein uS15</fullName>
    </recommendedName>
</protein>
<evidence type="ECO:0000256" key="1">
    <source>
        <dbReference type="ARBA" id="ARBA00022980"/>
    </source>
</evidence>
<gene>
    <name evidence="3 6" type="primary">rpsO</name>
    <name evidence="6" type="ORF">Vqi01_20440</name>
</gene>
<keyword evidence="3 5" id="KW-0694">RNA-binding</keyword>
<comment type="function">
    <text evidence="3">Forms an intersubunit bridge (bridge B4) with the 23S rRNA of the 50S subunit in the ribosome.</text>
</comment>
<dbReference type="PANTHER" id="PTHR23321:SF26">
    <property type="entry name" value="SMALL RIBOSOMAL SUBUNIT PROTEIN US15M"/>
    <property type="match status" value="1"/>
</dbReference>
<evidence type="ECO:0000256" key="4">
    <source>
        <dbReference type="RuleBase" id="RU003919"/>
    </source>
</evidence>
<dbReference type="PROSITE" id="PS00362">
    <property type="entry name" value="RIBOSOMAL_S15"/>
    <property type="match status" value="1"/>
</dbReference>
<sequence>MALDQQTKAKIREEYATAEGDTGSPEVQVAILTKRIADLTEHLKTHKHDHHSRRGLLLLVGRRRRLLSYVQKKDINRYRSLIERLGLRR</sequence>
<comment type="function">
    <text evidence="3 5">One of the primary rRNA binding proteins, it binds directly to 16S rRNA where it helps nucleate assembly of the platform of the 30S subunit by binding and bridging several RNA helices of the 16S rRNA.</text>
</comment>
<evidence type="ECO:0000313" key="7">
    <source>
        <dbReference type="Proteomes" id="UP000653076"/>
    </source>
</evidence>
<dbReference type="PANTHER" id="PTHR23321">
    <property type="entry name" value="RIBOSOMAL PROTEIN S15, BACTERIAL AND ORGANELLAR"/>
    <property type="match status" value="1"/>
</dbReference>
<evidence type="ECO:0000313" key="6">
    <source>
        <dbReference type="EMBL" id="GIJ26882.1"/>
    </source>
</evidence>
<dbReference type="InterPro" id="IPR000589">
    <property type="entry name" value="Ribosomal_uS15"/>
</dbReference>
<dbReference type="HAMAP" id="MF_01343_B">
    <property type="entry name" value="Ribosomal_uS15_B"/>
    <property type="match status" value="1"/>
</dbReference>
<dbReference type="Proteomes" id="UP000653076">
    <property type="component" value="Unassembled WGS sequence"/>
</dbReference>
<reference evidence="6 7" key="1">
    <citation type="submission" date="2021-01" db="EMBL/GenBank/DDBJ databases">
        <title>Whole genome shotgun sequence of Verrucosispora qiuiae NBRC 106684.</title>
        <authorList>
            <person name="Komaki H."/>
            <person name="Tamura T."/>
        </authorList>
    </citation>
    <scope>NUCLEOTIDE SEQUENCE [LARGE SCALE GENOMIC DNA]</scope>
    <source>
        <strain evidence="6 7">NBRC 106684</strain>
    </source>
</reference>
<dbReference type="Gene3D" id="1.10.287.10">
    <property type="entry name" value="S15/NS1, RNA-binding"/>
    <property type="match status" value="1"/>
</dbReference>
<name>A0ABQ4J9W6_9ACTN</name>
<comment type="similarity">
    <text evidence="3 4">Belongs to the universal ribosomal protein uS15 family.</text>
</comment>
<evidence type="ECO:0000256" key="5">
    <source>
        <dbReference type="RuleBase" id="RU004524"/>
    </source>
</evidence>
<dbReference type="SUPFAM" id="SSF47060">
    <property type="entry name" value="S15/NS1 RNA-binding domain"/>
    <property type="match status" value="1"/>
</dbReference>
<comment type="caution">
    <text evidence="6">The sequence shown here is derived from an EMBL/GenBank/DDBJ whole genome shotgun (WGS) entry which is preliminary data.</text>
</comment>